<dbReference type="PANTHER" id="PTHR15245:SF20">
    <property type="entry name" value="SYMPLEKIN"/>
    <property type="match status" value="1"/>
</dbReference>
<proteinExistence type="predicted"/>
<dbReference type="EMBL" id="MUZQ01000661">
    <property type="protein sequence ID" value="OWK49917.1"/>
    <property type="molecule type" value="Genomic_DNA"/>
</dbReference>
<gene>
    <name evidence="2" type="primary">SYMPK</name>
    <name evidence="2" type="ORF">RLOC_00006460</name>
</gene>
<evidence type="ECO:0000313" key="3">
    <source>
        <dbReference type="Proteomes" id="UP000197619"/>
    </source>
</evidence>
<comment type="caution">
    <text evidence="2">The sequence shown here is derived from an EMBL/GenBank/DDBJ whole genome shotgun (WGS) entry which is preliminary data.</text>
</comment>
<dbReference type="InterPro" id="IPR021850">
    <property type="entry name" value="Symplekin/Pta1"/>
</dbReference>
<protein>
    <submittedName>
        <fullName evidence="2">Symplekin</fullName>
    </submittedName>
</protein>
<dbReference type="AlphaFoldDB" id="A0A218U838"/>
<dbReference type="PANTHER" id="PTHR15245">
    <property type="entry name" value="SYMPLEKIN-RELATED"/>
    <property type="match status" value="1"/>
</dbReference>
<dbReference type="InterPro" id="IPR022075">
    <property type="entry name" value="Symplekin_C"/>
</dbReference>
<evidence type="ECO:0000313" key="2">
    <source>
        <dbReference type="EMBL" id="OWK49917.1"/>
    </source>
</evidence>
<name>A0A218U838_9PASE</name>
<feature type="domain" description="Symplekin C-terminal" evidence="1">
    <location>
        <begin position="92"/>
        <end position="156"/>
    </location>
</feature>
<dbReference type="GO" id="GO:0005847">
    <property type="term" value="C:mRNA cleavage and polyadenylation specificity factor complex"/>
    <property type="evidence" value="ECO:0007669"/>
    <property type="project" value="TreeGrafter"/>
</dbReference>
<sequence length="156" mass="17620">MYEKEQLREYVEKFALNYLQLLVHPNPPSVLFGADKDTEVAAPWTEETIKQCLYLYLALLPHNHKLIHELASVYTEAIADIKRTVLRVIEQPKEVIQALPKLIKLNPIVVKEVFNRLLGTQHGDGASAVSPLNPGELLIALHNIDSSKCDMKSIIK</sequence>
<keyword evidence="3" id="KW-1185">Reference proteome</keyword>
<dbReference type="Proteomes" id="UP000197619">
    <property type="component" value="Unassembled WGS sequence"/>
</dbReference>
<organism evidence="2 3">
    <name type="scientific">Lonchura striata</name>
    <name type="common">white-rumped munia</name>
    <dbReference type="NCBI Taxonomy" id="40157"/>
    <lineage>
        <taxon>Eukaryota</taxon>
        <taxon>Metazoa</taxon>
        <taxon>Chordata</taxon>
        <taxon>Craniata</taxon>
        <taxon>Vertebrata</taxon>
        <taxon>Euteleostomi</taxon>
        <taxon>Archelosauria</taxon>
        <taxon>Archosauria</taxon>
        <taxon>Dinosauria</taxon>
        <taxon>Saurischia</taxon>
        <taxon>Theropoda</taxon>
        <taxon>Coelurosauria</taxon>
        <taxon>Aves</taxon>
        <taxon>Neognathae</taxon>
        <taxon>Neoaves</taxon>
        <taxon>Telluraves</taxon>
        <taxon>Australaves</taxon>
        <taxon>Passeriformes</taxon>
        <taxon>Passeroidea</taxon>
        <taxon>Estrildidae</taxon>
        <taxon>Estrildinae</taxon>
        <taxon>Lonchura</taxon>
    </lineage>
</organism>
<dbReference type="Pfam" id="PF12295">
    <property type="entry name" value="Symplekin_C"/>
    <property type="match status" value="1"/>
</dbReference>
<reference evidence="2 3" key="1">
    <citation type="submission" date="2017-05" db="EMBL/GenBank/DDBJ databases">
        <title>Genome of assembly of the Bengalese finch, Lonchura striata domestica.</title>
        <authorList>
            <person name="Colquitt B.M."/>
            <person name="Brainard M.S."/>
        </authorList>
    </citation>
    <scope>NUCLEOTIDE SEQUENCE [LARGE SCALE GENOMIC DNA]</scope>
    <source>
        <strain evidence="2">White83orange57</strain>
    </source>
</reference>
<feature type="non-terminal residue" evidence="2">
    <location>
        <position position="156"/>
    </location>
</feature>
<accession>A0A218U838</accession>
<evidence type="ECO:0000259" key="1">
    <source>
        <dbReference type="Pfam" id="PF12295"/>
    </source>
</evidence>